<feature type="transmembrane region" description="Helical" evidence="1">
    <location>
        <begin position="182"/>
        <end position="200"/>
    </location>
</feature>
<keyword evidence="1" id="KW-0472">Membrane</keyword>
<sequence>MFPYRAMLTFGTFALFVGIAMLYDHNYPLAALLLVIGVVSGVIPIVTGVARALAAWRIQGDDMGSLADPVLRKRLKVLGGVLSVLGSEVFVAGVVVESLAWATNHDDPPIPMPVLMLLVLIPAGLLCLLGYGMLNAGRLTLAGDAEGVDSGYRLGWILLGFCVVVGGSVTDPRLSWQTAGGIAIPTGVLALATCLMLRALREPMAEVRSRYWAARNAAAREEAIRAGRIDADGRRLPQPPQQ</sequence>
<dbReference type="Proteomes" id="UP000442990">
    <property type="component" value="Unassembled WGS sequence"/>
</dbReference>
<dbReference type="AlphaFoldDB" id="A0A7J5DHN5"/>
<feature type="transmembrane region" description="Helical" evidence="1">
    <location>
        <begin position="29"/>
        <end position="56"/>
    </location>
</feature>
<name>A0A7J5DHN5_9ACTN</name>
<keyword evidence="1" id="KW-1133">Transmembrane helix</keyword>
<feature type="transmembrane region" description="Helical" evidence="1">
    <location>
        <begin position="114"/>
        <end position="134"/>
    </location>
</feature>
<keyword evidence="3" id="KW-1185">Reference proteome</keyword>
<evidence type="ECO:0000313" key="3">
    <source>
        <dbReference type="Proteomes" id="UP000442990"/>
    </source>
</evidence>
<dbReference type="EMBL" id="WBKG01000009">
    <property type="protein sequence ID" value="KAB1988160.1"/>
    <property type="molecule type" value="Genomic_DNA"/>
</dbReference>
<dbReference type="RefSeq" id="WP_151469477.1">
    <property type="nucleotide sequence ID" value="NZ_WBKG01000009.1"/>
</dbReference>
<keyword evidence="1" id="KW-0812">Transmembrane</keyword>
<evidence type="ECO:0000256" key="1">
    <source>
        <dbReference type="SAM" id="Phobius"/>
    </source>
</evidence>
<proteinExistence type="predicted"/>
<protein>
    <submittedName>
        <fullName evidence="2">Uncharacterized protein</fullName>
    </submittedName>
</protein>
<feature type="transmembrane region" description="Helical" evidence="1">
    <location>
        <begin position="154"/>
        <end position="170"/>
    </location>
</feature>
<reference evidence="2 3" key="1">
    <citation type="submission" date="2019-09" db="EMBL/GenBank/DDBJ databases">
        <title>Isolation and identification of active actinomycetes.</title>
        <authorList>
            <person name="Yu Z."/>
            <person name="Han C."/>
            <person name="Yu B."/>
        </authorList>
    </citation>
    <scope>NUCLEOTIDE SEQUENCE [LARGE SCALE GENOMIC DNA]</scope>
    <source>
        <strain evidence="2 3">NEAU-H2</strain>
    </source>
</reference>
<organism evidence="2 3">
    <name type="scientific">Streptomyces triticiradicis</name>
    <dbReference type="NCBI Taxonomy" id="2651189"/>
    <lineage>
        <taxon>Bacteria</taxon>
        <taxon>Bacillati</taxon>
        <taxon>Actinomycetota</taxon>
        <taxon>Actinomycetes</taxon>
        <taxon>Kitasatosporales</taxon>
        <taxon>Streptomycetaceae</taxon>
        <taxon>Streptomyces</taxon>
    </lineage>
</organism>
<gene>
    <name evidence="2" type="ORF">F8144_13075</name>
</gene>
<feature type="transmembrane region" description="Helical" evidence="1">
    <location>
        <begin position="7"/>
        <end position="23"/>
    </location>
</feature>
<evidence type="ECO:0000313" key="2">
    <source>
        <dbReference type="EMBL" id="KAB1988160.1"/>
    </source>
</evidence>
<accession>A0A7J5DHN5</accession>
<comment type="caution">
    <text evidence="2">The sequence shown here is derived from an EMBL/GenBank/DDBJ whole genome shotgun (WGS) entry which is preliminary data.</text>
</comment>
<feature type="transmembrane region" description="Helical" evidence="1">
    <location>
        <begin position="77"/>
        <end position="102"/>
    </location>
</feature>